<name>A0A0E2B4H7_9LEPT</name>
<organism evidence="1 2">
    <name type="scientific">Leptospira kirschneri str. H1</name>
    <dbReference type="NCBI Taxonomy" id="1049966"/>
    <lineage>
        <taxon>Bacteria</taxon>
        <taxon>Pseudomonadati</taxon>
        <taxon>Spirochaetota</taxon>
        <taxon>Spirochaetia</taxon>
        <taxon>Leptospirales</taxon>
        <taxon>Leptospiraceae</taxon>
        <taxon>Leptospira</taxon>
    </lineage>
</organism>
<comment type="caution">
    <text evidence="1">The sequence shown here is derived from an EMBL/GenBank/DDBJ whole genome shotgun (WGS) entry which is preliminary data.</text>
</comment>
<dbReference type="EMBL" id="AHMY02000040">
    <property type="protein sequence ID" value="EKO15721.1"/>
    <property type="molecule type" value="Genomic_DNA"/>
</dbReference>
<sequence>MWELPLLKNSFSFSNAELTLNWDLNFDNGRKNGFVQKSDWTMILFYFIIVPTIFKV</sequence>
<evidence type="ECO:0000313" key="2">
    <source>
        <dbReference type="Proteomes" id="UP000006253"/>
    </source>
</evidence>
<reference evidence="1 2" key="1">
    <citation type="submission" date="2012-10" db="EMBL/GenBank/DDBJ databases">
        <authorList>
            <person name="Harkins D.M."/>
            <person name="Durkin A.S."/>
            <person name="Brinkac L.M."/>
            <person name="Selengut J.D."/>
            <person name="Sanka R."/>
            <person name="DePew J."/>
            <person name="Purushe J."/>
            <person name="Peacock S.J."/>
            <person name="Thaipadungpanit J."/>
            <person name="Wuthiekanun V.W."/>
            <person name="Day N.P."/>
            <person name="Vinetz J.M."/>
            <person name="Sutton G.G."/>
            <person name="Nelson W.C."/>
            <person name="Fouts D.E."/>
        </authorList>
    </citation>
    <scope>NUCLEOTIDE SEQUENCE [LARGE SCALE GENOMIC DNA]</scope>
    <source>
        <strain evidence="1 2">H1</strain>
    </source>
</reference>
<evidence type="ECO:0000313" key="1">
    <source>
        <dbReference type="EMBL" id="EKO15721.1"/>
    </source>
</evidence>
<gene>
    <name evidence="1" type="ORF">LEP1GSC081_3305</name>
</gene>
<protein>
    <submittedName>
        <fullName evidence="1">Uncharacterized protein</fullName>
    </submittedName>
</protein>
<proteinExistence type="predicted"/>
<dbReference type="AlphaFoldDB" id="A0A0E2B4H7"/>
<dbReference type="Proteomes" id="UP000006253">
    <property type="component" value="Unassembled WGS sequence"/>
</dbReference>
<accession>A0A0E2B4H7</accession>